<dbReference type="InterPro" id="IPR010918">
    <property type="entry name" value="PurM-like_C_dom"/>
</dbReference>
<dbReference type="HAMAP" id="MF_00741">
    <property type="entry name" value="AIRS"/>
    <property type="match status" value="1"/>
</dbReference>
<dbReference type="SUPFAM" id="SSF55326">
    <property type="entry name" value="PurM N-terminal domain-like"/>
    <property type="match status" value="1"/>
</dbReference>
<proteinExistence type="inferred from homology"/>
<evidence type="ECO:0000313" key="17">
    <source>
        <dbReference type="Proteomes" id="UP000591735"/>
    </source>
</evidence>
<reference evidence="16 17" key="1">
    <citation type="submission" date="2020-08" db="EMBL/GenBank/DDBJ databases">
        <title>Genomic Encyclopedia of Type Strains, Phase IV (KMG-IV): sequencing the most valuable type-strain genomes for metagenomic binning, comparative biology and taxonomic classification.</title>
        <authorList>
            <person name="Goeker M."/>
        </authorList>
    </citation>
    <scope>NUCLEOTIDE SEQUENCE [LARGE SCALE GENOMIC DNA]</scope>
    <source>
        <strain evidence="16 17">DSM 22359</strain>
    </source>
</reference>
<protein>
    <recommendedName>
        <fullName evidence="4 13">Phosphoribosylformylglycinamidine cyclo-ligase</fullName>
        <ecNumber evidence="3 13">6.3.3.1</ecNumber>
    </recommendedName>
    <alternativeName>
        <fullName evidence="10 13">AIR synthase</fullName>
    </alternativeName>
    <alternativeName>
        <fullName evidence="11 13">AIRS</fullName>
    </alternativeName>
    <alternativeName>
        <fullName evidence="9 13">Phosphoribosyl-aminoimidazole synthetase</fullName>
    </alternativeName>
</protein>
<name>A0A840UKJ0_9GAMM</name>
<dbReference type="RefSeq" id="WP_183706353.1">
    <property type="nucleotide sequence ID" value="NZ_JACHFE010000011.1"/>
</dbReference>
<evidence type="ECO:0000259" key="14">
    <source>
        <dbReference type="Pfam" id="PF00586"/>
    </source>
</evidence>
<dbReference type="PANTHER" id="PTHR10520">
    <property type="entry name" value="TRIFUNCTIONAL PURINE BIOSYNTHETIC PROTEIN ADENOSINE-3-RELATED"/>
    <property type="match status" value="1"/>
</dbReference>
<evidence type="ECO:0000256" key="5">
    <source>
        <dbReference type="ARBA" id="ARBA00022598"/>
    </source>
</evidence>
<comment type="catalytic activity">
    <reaction evidence="12 13">
        <text>2-formamido-N(1)-(5-O-phospho-beta-D-ribosyl)acetamidine + ATP = 5-amino-1-(5-phospho-beta-D-ribosyl)imidazole + ADP + phosphate + H(+)</text>
        <dbReference type="Rhea" id="RHEA:23032"/>
        <dbReference type="ChEBI" id="CHEBI:15378"/>
        <dbReference type="ChEBI" id="CHEBI:30616"/>
        <dbReference type="ChEBI" id="CHEBI:43474"/>
        <dbReference type="ChEBI" id="CHEBI:137981"/>
        <dbReference type="ChEBI" id="CHEBI:147287"/>
        <dbReference type="ChEBI" id="CHEBI:456216"/>
        <dbReference type="EC" id="6.3.3.1"/>
    </reaction>
</comment>
<organism evidence="16 17">
    <name type="scientific">Marinobacter oulmenensis</name>
    <dbReference type="NCBI Taxonomy" id="643747"/>
    <lineage>
        <taxon>Bacteria</taxon>
        <taxon>Pseudomonadati</taxon>
        <taxon>Pseudomonadota</taxon>
        <taxon>Gammaproteobacteria</taxon>
        <taxon>Pseudomonadales</taxon>
        <taxon>Marinobacteraceae</taxon>
        <taxon>Marinobacter</taxon>
    </lineage>
</organism>
<dbReference type="FunFam" id="3.30.1330.10:FF:000001">
    <property type="entry name" value="Phosphoribosylformylglycinamidine cyclo-ligase"/>
    <property type="match status" value="1"/>
</dbReference>
<keyword evidence="8 13" id="KW-0067">ATP-binding</keyword>
<evidence type="ECO:0000256" key="11">
    <source>
        <dbReference type="ARBA" id="ARBA00033093"/>
    </source>
</evidence>
<dbReference type="AlphaFoldDB" id="A0A840UKJ0"/>
<dbReference type="Proteomes" id="UP000591735">
    <property type="component" value="Unassembled WGS sequence"/>
</dbReference>
<evidence type="ECO:0000256" key="9">
    <source>
        <dbReference type="ARBA" id="ARBA00031908"/>
    </source>
</evidence>
<comment type="subcellular location">
    <subcellularLocation>
        <location evidence="13">Cytoplasm</location>
    </subcellularLocation>
</comment>
<dbReference type="EC" id="6.3.3.1" evidence="3 13"/>
<dbReference type="Pfam" id="PF00586">
    <property type="entry name" value="AIRS"/>
    <property type="match status" value="1"/>
</dbReference>
<dbReference type="Pfam" id="PF02769">
    <property type="entry name" value="AIRS_C"/>
    <property type="match status" value="1"/>
</dbReference>
<evidence type="ECO:0000313" key="16">
    <source>
        <dbReference type="EMBL" id="MBB5322785.1"/>
    </source>
</evidence>
<dbReference type="InterPro" id="IPR016188">
    <property type="entry name" value="PurM-like_N"/>
</dbReference>
<feature type="domain" description="PurM-like C-terminal" evidence="15">
    <location>
        <begin position="177"/>
        <end position="337"/>
    </location>
</feature>
<keyword evidence="7 13" id="KW-0658">Purine biosynthesis</keyword>
<dbReference type="InterPro" id="IPR004733">
    <property type="entry name" value="PurM_cligase"/>
</dbReference>
<evidence type="ECO:0000256" key="6">
    <source>
        <dbReference type="ARBA" id="ARBA00022741"/>
    </source>
</evidence>
<evidence type="ECO:0000256" key="4">
    <source>
        <dbReference type="ARBA" id="ARBA00020367"/>
    </source>
</evidence>
<sequence>MSEQKPSLTYRDAGVDIDAGNELVDRIKNTAVRTRRPEVLGGLGGFGAMVSIPAGYREPVLVSGTDGVGTKLRLAMQLQKHDSIGIDLVAMCVNDLVVGGAEPLFFLDYYATGKLNVDVAAQVVEGIGEGCSQAGCALVGGETAEMPGMYEGDDYDLAGFCVGVVERSEVIDGSRARPGDALLALGSSGPHSNGYSLIRKIIEVSEADLEQPMGDTTLANALMAPTRIYVKNLLQLMREVDVRAMSHITGGGLPENIPRVLPDGTVATIDTESWQLPPVFQWLQEAGGVASEEMYRTFNCGAGMIVCVPEEQKQLAMDTLNAMGETVWQIGVLEAADSADSKPAVRYAPGMLSS</sequence>
<keyword evidence="13" id="KW-0963">Cytoplasm</keyword>
<evidence type="ECO:0000256" key="8">
    <source>
        <dbReference type="ARBA" id="ARBA00022840"/>
    </source>
</evidence>
<dbReference type="UniPathway" id="UPA00074">
    <property type="reaction ID" value="UER00129"/>
</dbReference>
<dbReference type="InterPro" id="IPR036676">
    <property type="entry name" value="PurM-like_C_sf"/>
</dbReference>
<keyword evidence="5 13" id="KW-0436">Ligase</keyword>
<dbReference type="NCBIfam" id="TIGR00878">
    <property type="entry name" value="purM"/>
    <property type="match status" value="1"/>
</dbReference>
<evidence type="ECO:0000259" key="15">
    <source>
        <dbReference type="Pfam" id="PF02769"/>
    </source>
</evidence>
<evidence type="ECO:0000256" key="1">
    <source>
        <dbReference type="ARBA" id="ARBA00004686"/>
    </source>
</evidence>
<gene>
    <name evidence="13" type="primary">purM</name>
    <name evidence="16" type="ORF">HNR38_003298</name>
</gene>
<feature type="domain" description="PurM-like N-terminal" evidence="14">
    <location>
        <begin position="60"/>
        <end position="165"/>
    </location>
</feature>
<evidence type="ECO:0000256" key="7">
    <source>
        <dbReference type="ARBA" id="ARBA00022755"/>
    </source>
</evidence>
<dbReference type="EMBL" id="JACHFE010000011">
    <property type="protein sequence ID" value="MBB5322785.1"/>
    <property type="molecule type" value="Genomic_DNA"/>
</dbReference>
<dbReference type="CDD" id="cd02196">
    <property type="entry name" value="PurM"/>
    <property type="match status" value="1"/>
</dbReference>
<keyword evidence="17" id="KW-1185">Reference proteome</keyword>
<evidence type="ECO:0000256" key="2">
    <source>
        <dbReference type="ARBA" id="ARBA00010280"/>
    </source>
</evidence>
<evidence type="ECO:0000256" key="3">
    <source>
        <dbReference type="ARBA" id="ARBA00013047"/>
    </source>
</evidence>
<comment type="similarity">
    <text evidence="2 13">Belongs to the AIR synthase family.</text>
</comment>
<dbReference type="GO" id="GO:0004641">
    <property type="term" value="F:phosphoribosylformylglycinamidine cyclo-ligase activity"/>
    <property type="evidence" value="ECO:0007669"/>
    <property type="project" value="UniProtKB-UniRule"/>
</dbReference>
<keyword evidence="6 13" id="KW-0547">Nucleotide-binding</keyword>
<dbReference type="SUPFAM" id="SSF56042">
    <property type="entry name" value="PurM C-terminal domain-like"/>
    <property type="match status" value="1"/>
</dbReference>
<dbReference type="Gene3D" id="3.90.650.10">
    <property type="entry name" value="PurM-like C-terminal domain"/>
    <property type="match status" value="1"/>
</dbReference>
<dbReference type="GO" id="GO:0005524">
    <property type="term" value="F:ATP binding"/>
    <property type="evidence" value="ECO:0007669"/>
    <property type="project" value="UniProtKB-KW"/>
</dbReference>
<dbReference type="GO" id="GO:0006189">
    <property type="term" value="P:'de novo' IMP biosynthetic process"/>
    <property type="evidence" value="ECO:0007669"/>
    <property type="project" value="UniProtKB-UniRule"/>
</dbReference>
<dbReference type="InterPro" id="IPR036921">
    <property type="entry name" value="PurM-like_N_sf"/>
</dbReference>
<dbReference type="GO" id="GO:0005829">
    <property type="term" value="C:cytosol"/>
    <property type="evidence" value="ECO:0007669"/>
    <property type="project" value="TreeGrafter"/>
</dbReference>
<comment type="caution">
    <text evidence="16">The sequence shown here is derived from an EMBL/GenBank/DDBJ whole genome shotgun (WGS) entry which is preliminary data.</text>
</comment>
<dbReference type="Gene3D" id="3.30.1330.10">
    <property type="entry name" value="PurM-like, N-terminal domain"/>
    <property type="match status" value="1"/>
</dbReference>
<evidence type="ECO:0000256" key="13">
    <source>
        <dbReference type="HAMAP-Rule" id="MF_00741"/>
    </source>
</evidence>
<comment type="pathway">
    <text evidence="1 13">Purine metabolism; IMP biosynthesis via de novo pathway; 5-amino-1-(5-phospho-D-ribosyl)imidazole from N(2)-formyl-N(1)-(5-phospho-D-ribosyl)glycinamide: step 2/2.</text>
</comment>
<accession>A0A840UKJ0</accession>
<evidence type="ECO:0000256" key="10">
    <source>
        <dbReference type="ARBA" id="ARBA00032931"/>
    </source>
</evidence>
<dbReference type="PANTHER" id="PTHR10520:SF12">
    <property type="entry name" value="TRIFUNCTIONAL PURINE BIOSYNTHETIC PROTEIN ADENOSINE-3"/>
    <property type="match status" value="1"/>
</dbReference>
<evidence type="ECO:0000256" key="12">
    <source>
        <dbReference type="ARBA" id="ARBA00049057"/>
    </source>
</evidence>
<dbReference type="GO" id="GO:0004637">
    <property type="term" value="F:phosphoribosylamine-glycine ligase activity"/>
    <property type="evidence" value="ECO:0007669"/>
    <property type="project" value="TreeGrafter"/>
</dbReference>
<dbReference type="GO" id="GO:0046084">
    <property type="term" value="P:adenine biosynthetic process"/>
    <property type="evidence" value="ECO:0007669"/>
    <property type="project" value="TreeGrafter"/>
</dbReference>
<dbReference type="FunFam" id="3.90.650.10:FF:000001">
    <property type="entry name" value="Phosphoribosylformylglycinamidine cyclo-ligase"/>
    <property type="match status" value="1"/>
</dbReference>